<dbReference type="GO" id="GO:0034389">
    <property type="term" value="P:lipid droplet organization"/>
    <property type="evidence" value="ECO:0007669"/>
    <property type="project" value="TreeGrafter"/>
</dbReference>
<dbReference type="AlphaFoldDB" id="A0A8H5D950"/>
<evidence type="ECO:0000313" key="9">
    <source>
        <dbReference type="EMBL" id="KAF5354931.1"/>
    </source>
</evidence>
<keyword evidence="4" id="KW-0256">Endoplasmic reticulum</keyword>
<feature type="transmembrane region" description="Helical" evidence="8">
    <location>
        <begin position="211"/>
        <end position="232"/>
    </location>
</feature>
<keyword evidence="10" id="KW-1185">Reference proteome</keyword>
<keyword evidence="6" id="KW-0443">Lipid metabolism</keyword>
<feature type="transmembrane region" description="Helical" evidence="8">
    <location>
        <begin position="90"/>
        <end position="108"/>
    </location>
</feature>
<dbReference type="PANTHER" id="PTHR23129:SF0">
    <property type="entry name" value="ACYL-COENZYME A DIPHOSPHATASE FITM2"/>
    <property type="match status" value="1"/>
</dbReference>
<evidence type="ECO:0008006" key="11">
    <source>
        <dbReference type="Google" id="ProtNLM"/>
    </source>
</evidence>
<proteinExistence type="predicted"/>
<gene>
    <name evidence="9" type="ORF">D9756_005401</name>
</gene>
<dbReference type="EMBL" id="JAACJO010000008">
    <property type="protein sequence ID" value="KAF5354931.1"/>
    <property type="molecule type" value="Genomic_DNA"/>
</dbReference>
<evidence type="ECO:0000256" key="7">
    <source>
        <dbReference type="ARBA" id="ARBA00023136"/>
    </source>
</evidence>
<dbReference type="PANTHER" id="PTHR23129">
    <property type="entry name" value="ACYL-COENZYME A DIPHOSPHATASE FITM2"/>
    <property type="match status" value="1"/>
</dbReference>
<comment type="subcellular location">
    <subcellularLocation>
        <location evidence="1">Endoplasmic reticulum membrane</location>
        <topology evidence="1">Multi-pass membrane protein</topology>
    </subcellularLocation>
</comment>
<feature type="transmembrane region" description="Helical" evidence="8">
    <location>
        <begin position="59"/>
        <end position="78"/>
    </location>
</feature>
<evidence type="ECO:0000256" key="6">
    <source>
        <dbReference type="ARBA" id="ARBA00023098"/>
    </source>
</evidence>
<evidence type="ECO:0000256" key="3">
    <source>
        <dbReference type="ARBA" id="ARBA00022801"/>
    </source>
</evidence>
<feature type="transmembrane region" description="Helical" evidence="8">
    <location>
        <begin position="244"/>
        <end position="262"/>
    </location>
</feature>
<dbReference type="Proteomes" id="UP000559027">
    <property type="component" value="Unassembled WGS sequence"/>
</dbReference>
<keyword evidence="7 8" id="KW-0472">Membrane</keyword>
<evidence type="ECO:0000256" key="2">
    <source>
        <dbReference type="ARBA" id="ARBA00022692"/>
    </source>
</evidence>
<keyword evidence="2 8" id="KW-0812">Transmembrane</keyword>
<evidence type="ECO:0000256" key="4">
    <source>
        <dbReference type="ARBA" id="ARBA00022824"/>
    </source>
</evidence>
<keyword evidence="5 8" id="KW-1133">Transmembrane helix</keyword>
<evidence type="ECO:0000256" key="1">
    <source>
        <dbReference type="ARBA" id="ARBA00004477"/>
    </source>
</evidence>
<evidence type="ECO:0000256" key="8">
    <source>
        <dbReference type="SAM" id="Phobius"/>
    </source>
</evidence>
<protein>
    <recommendedName>
        <fullName evidence="11">FIT family protein scs3</fullName>
    </recommendedName>
</protein>
<organism evidence="9 10">
    <name type="scientific">Leucocoprinus leucothites</name>
    <dbReference type="NCBI Taxonomy" id="201217"/>
    <lineage>
        <taxon>Eukaryota</taxon>
        <taxon>Fungi</taxon>
        <taxon>Dikarya</taxon>
        <taxon>Basidiomycota</taxon>
        <taxon>Agaricomycotina</taxon>
        <taxon>Agaricomycetes</taxon>
        <taxon>Agaricomycetidae</taxon>
        <taxon>Agaricales</taxon>
        <taxon>Agaricineae</taxon>
        <taxon>Agaricaceae</taxon>
        <taxon>Leucocoprinus</taxon>
    </lineage>
</organism>
<dbReference type="GO" id="GO:0008654">
    <property type="term" value="P:phospholipid biosynthetic process"/>
    <property type="evidence" value="ECO:0007669"/>
    <property type="project" value="TreeGrafter"/>
</dbReference>
<comment type="caution">
    <text evidence="9">The sequence shown here is derived from an EMBL/GenBank/DDBJ whole genome shotgun (WGS) entry which is preliminary data.</text>
</comment>
<dbReference type="GO" id="GO:0019915">
    <property type="term" value="P:lipid storage"/>
    <property type="evidence" value="ECO:0007669"/>
    <property type="project" value="InterPro"/>
</dbReference>
<sequence length="273" mass="30240">MADLRRVIFAVLTAVILFGTAYSVLYDTYLDTSNPLISNLSHPLSRSHYFANKSNPLNVYFIKKAWGWTSGLFLILWATSPPQKRTAQRLAKWATATGVWVLFTMWFFGPSIMDRLIVASGGACMVKLPSGELATIPTEACFAGSAVGPTSHPHFFSQISQVATQAPDWNALPRLHRGHDVSGHVFLLTMSILFLADQLRASQGFVPWSMLHRVAIFANVALVGIWFLASYTTAVYFHSPLEKLTGYILGLIGFGLTQLSVFEEHRPSKTQES</sequence>
<reference evidence="9 10" key="1">
    <citation type="journal article" date="2020" name="ISME J.">
        <title>Uncovering the hidden diversity of litter-decomposition mechanisms in mushroom-forming fungi.</title>
        <authorList>
            <person name="Floudas D."/>
            <person name="Bentzer J."/>
            <person name="Ahren D."/>
            <person name="Johansson T."/>
            <person name="Persson P."/>
            <person name="Tunlid A."/>
        </authorList>
    </citation>
    <scope>NUCLEOTIDE SEQUENCE [LARGE SCALE GENOMIC DNA]</scope>
    <source>
        <strain evidence="9 10">CBS 146.42</strain>
    </source>
</reference>
<dbReference type="GO" id="GO:0010945">
    <property type="term" value="F:coenzyme A diphosphatase activity"/>
    <property type="evidence" value="ECO:0007669"/>
    <property type="project" value="InterPro"/>
</dbReference>
<evidence type="ECO:0000256" key="5">
    <source>
        <dbReference type="ARBA" id="ARBA00022989"/>
    </source>
</evidence>
<keyword evidence="3" id="KW-0378">Hydrolase</keyword>
<dbReference type="OrthoDB" id="5579088at2759"/>
<evidence type="ECO:0000313" key="10">
    <source>
        <dbReference type="Proteomes" id="UP000559027"/>
    </source>
</evidence>
<dbReference type="Pfam" id="PF10261">
    <property type="entry name" value="FIT"/>
    <property type="match status" value="2"/>
</dbReference>
<accession>A0A8H5D950</accession>
<dbReference type="InterPro" id="IPR019388">
    <property type="entry name" value="FIT"/>
</dbReference>
<dbReference type="GO" id="GO:0005789">
    <property type="term" value="C:endoplasmic reticulum membrane"/>
    <property type="evidence" value="ECO:0007669"/>
    <property type="project" value="UniProtKB-SubCell"/>
</dbReference>
<name>A0A8H5D950_9AGAR</name>